<evidence type="ECO:0000256" key="2">
    <source>
        <dbReference type="ARBA" id="ARBA00023242"/>
    </source>
</evidence>
<dbReference type="Proteomes" id="UP000235672">
    <property type="component" value="Unassembled WGS sequence"/>
</dbReference>
<dbReference type="GO" id="GO:0045944">
    <property type="term" value="P:positive regulation of transcription by RNA polymerase II"/>
    <property type="evidence" value="ECO:0007669"/>
    <property type="project" value="TreeGrafter"/>
</dbReference>
<feature type="compositionally biased region" description="Polar residues" evidence="3">
    <location>
        <begin position="130"/>
        <end position="145"/>
    </location>
</feature>
<dbReference type="Pfam" id="PF11951">
    <property type="entry name" value="Fungal_trans_2"/>
    <property type="match status" value="1"/>
</dbReference>
<sequence length="614" mass="69097">MRNASRCPRTRLSDSAGKQTNDDEVSSVGAASVKSTLGKLQFRHGSSARYDSDFAKDQPWVKIRGKICSEFVDELPELDEIYLANPKPKLAAASEPKTPPQNKLTDSPAGSAVVASSTSDEPTQPPYEPSSWTPQSYQSPTQVTSAFKRRRTNDTDLTSFASVGQPSPVLSRFRRNPGFGDSSPTPGRDAIDSLLRAADFSEQRPDQSSLFQSPSKVRESTFTVSSPDDGGLWPHANVQEACLMRYFIDELACWFDLCDSERHFAQVVPQRARHCPALLNAIYTASARHLCRVDEYRTDGIVEYQGKQLPDLQIETAVEYHSLCIEHLVSVSDDPEALFDENLLVASIILRFYEEVDAPLNGGDWETGLQGTQVFIEAQASSGPQSSLRRAAFRVACRQEVYMAFVRQRPFCMPLNCDEYRSLEATDDATWAHRVVVHCADVLMYCYGEHRPNNSDYDALVEYHQSWDRLRPRAFEPMFDKAPDLSKGEVYPELWYMSDCHVTAVQHFDLSKILLTVYDPRIPRMGPAHWAATRRIEAEVHAVVKRICGVAIFNRRAPPAMNTACMAIAMCGDQFTEVRDQQSMLDILVWTDTKHAWPTKEIQERLKGSWGWTS</sequence>
<dbReference type="PANTHER" id="PTHR37534">
    <property type="entry name" value="TRANSCRIPTIONAL ACTIVATOR PROTEIN UGA3"/>
    <property type="match status" value="1"/>
</dbReference>
<dbReference type="STRING" id="1745343.A0A2J6PQR5"/>
<evidence type="ECO:0008006" key="6">
    <source>
        <dbReference type="Google" id="ProtNLM"/>
    </source>
</evidence>
<reference evidence="4 5" key="1">
    <citation type="submission" date="2016-05" db="EMBL/GenBank/DDBJ databases">
        <title>A degradative enzymes factory behind the ericoid mycorrhizal symbiosis.</title>
        <authorList>
            <consortium name="DOE Joint Genome Institute"/>
            <person name="Martino E."/>
            <person name="Morin E."/>
            <person name="Grelet G."/>
            <person name="Kuo A."/>
            <person name="Kohler A."/>
            <person name="Daghino S."/>
            <person name="Barry K."/>
            <person name="Choi C."/>
            <person name="Cichocki N."/>
            <person name="Clum A."/>
            <person name="Copeland A."/>
            <person name="Hainaut M."/>
            <person name="Haridas S."/>
            <person name="Labutti K."/>
            <person name="Lindquist E."/>
            <person name="Lipzen A."/>
            <person name="Khouja H.-R."/>
            <person name="Murat C."/>
            <person name="Ohm R."/>
            <person name="Olson A."/>
            <person name="Spatafora J."/>
            <person name="Veneault-Fourrey C."/>
            <person name="Henrissat B."/>
            <person name="Grigoriev I."/>
            <person name="Martin F."/>
            <person name="Perotto S."/>
        </authorList>
    </citation>
    <scope>NUCLEOTIDE SEQUENCE [LARGE SCALE GENOMIC DNA]</scope>
    <source>
        <strain evidence="4 5">UAMH 7357</strain>
    </source>
</reference>
<name>A0A2J6PQR5_9HELO</name>
<keyword evidence="2" id="KW-0539">Nucleus</keyword>
<dbReference type="EMBL" id="KZ613506">
    <property type="protein sequence ID" value="PMD16377.1"/>
    <property type="molecule type" value="Genomic_DNA"/>
</dbReference>
<keyword evidence="5" id="KW-1185">Reference proteome</keyword>
<feature type="compositionally biased region" description="Polar residues" evidence="3">
    <location>
        <begin position="206"/>
        <end position="226"/>
    </location>
</feature>
<dbReference type="OrthoDB" id="407832at2759"/>
<feature type="region of interest" description="Disordered" evidence="3">
    <location>
        <begin position="1"/>
        <end position="32"/>
    </location>
</feature>
<evidence type="ECO:0000256" key="1">
    <source>
        <dbReference type="ARBA" id="ARBA00004123"/>
    </source>
</evidence>
<dbReference type="GO" id="GO:0003700">
    <property type="term" value="F:DNA-binding transcription factor activity"/>
    <property type="evidence" value="ECO:0007669"/>
    <property type="project" value="TreeGrafter"/>
</dbReference>
<evidence type="ECO:0000256" key="3">
    <source>
        <dbReference type="SAM" id="MobiDB-lite"/>
    </source>
</evidence>
<dbReference type="GO" id="GO:0000976">
    <property type="term" value="F:transcription cis-regulatory region binding"/>
    <property type="evidence" value="ECO:0007669"/>
    <property type="project" value="TreeGrafter"/>
</dbReference>
<dbReference type="InterPro" id="IPR021858">
    <property type="entry name" value="Fun_TF"/>
</dbReference>
<comment type="subcellular location">
    <subcellularLocation>
        <location evidence="1">Nucleus</location>
    </subcellularLocation>
</comment>
<evidence type="ECO:0000313" key="5">
    <source>
        <dbReference type="Proteomes" id="UP000235672"/>
    </source>
</evidence>
<accession>A0A2J6PQR5</accession>
<proteinExistence type="predicted"/>
<evidence type="ECO:0000313" key="4">
    <source>
        <dbReference type="EMBL" id="PMD16377.1"/>
    </source>
</evidence>
<dbReference type="AlphaFoldDB" id="A0A2J6PQR5"/>
<feature type="compositionally biased region" description="Polar residues" evidence="3">
    <location>
        <begin position="155"/>
        <end position="165"/>
    </location>
</feature>
<organism evidence="4 5">
    <name type="scientific">Hyaloscypha hepaticicola</name>
    <dbReference type="NCBI Taxonomy" id="2082293"/>
    <lineage>
        <taxon>Eukaryota</taxon>
        <taxon>Fungi</taxon>
        <taxon>Dikarya</taxon>
        <taxon>Ascomycota</taxon>
        <taxon>Pezizomycotina</taxon>
        <taxon>Leotiomycetes</taxon>
        <taxon>Helotiales</taxon>
        <taxon>Hyaloscyphaceae</taxon>
        <taxon>Hyaloscypha</taxon>
    </lineage>
</organism>
<feature type="region of interest" description="Disordered" evidence="3">
    <location>
        <begin position="91"/>
        <end position="226"/>
    </location>
</feature>
<dbReference type="GO" id="GO:0005634">
    <property type="term" value="C:nucleus"/>
    <property type="evidence" value="ECO:0007669"/>
    <property type="project" value="UniProtKB-SubCell"/>
</dbReference>
<protein>
    <recommendedName>
        <fullName evidence="6">ARCA protein</fullName>
    </recommendedName>
</protein>
<dbReference type="PANTHER" id="PTHR37534:SF2">
    <property type="entry name" value="N-ACETYLTRANSFERASE DOMAIN-CONTAINING PROTEIN"/>
    <property type="match status" value="1"/>
</dbReference>
<gene>
    <name evidence="4" type="ORF">NA56DRAFT_649523</name>
</gene>